<dbReference type="Proteomes" id="UP001623660">
    <property type="component" value="Unassembled WGS sequence"/>
</dbReference>
<reference evidence="1 2" key="1">
    <citation type="submission" date="2024-11" db="EMBL/GenBank/DDBJ databases">
        <authorList>
            <person name="Heng Y.C."/>
            <person name="Lim A.C.H."/>
            <person name="Lee J.K.Y."/>
            <person name="Kittelmann S."/>
        </authorList>
    </citation>
    <scope>NUCLEOTIDE SEQUENCE [LARGE SCALE GENOMIC DNA]</scope>
    <source>
        <strain evidence="1 2">WILCCON 0269</strain>
    </source>
</reference>
<organism evidence="1 2">
    <name type="scientific">Candidatus Clostridium eludens</name>
    <dbReference type="NCBI Taxonomy" id="3381663"/>
    <lineage>
        <taxon>Bacteria</taxon>
        <taxon>Bacillati</taxon>
        <taxon>Bacillota</taxon>
        <taxon>Clostridia</taxon>
        <taxon>Eubacteriales</taxon>
        <taxon>Clostridiaceae</taxon>
        <taxon>Clostridium</taxon>
    </lineage>
</organism>
<gene>
    <name evidence="1" type="ORF">ACJDU8_11640</name>
</gene>
<evidence type="ECO:0000313" key="1">
    <source>
        <dbReference type="EMBL" id="MFL0196210.1"/>
    </source>
</evidence>
<comment type="caution">
    <text evidence="1">The sequence shown here is derived from an EMBL/GenBank/DDBJ whole genome shotgun (WGS) entry which is preliminary data.</text>
</comment>
<evidence type="ECO:0000313" key="2">
    <source>
        <dbReference type="Proteomes" id="UP001623660"/>
    </source>
</evidence>
<proteinExistence type="predicted"/>
<protein>
    <submittedName>
        <fullName evidence="1">Uncharacterized protein</fullName>
    </submittedName>
</protein>
<name>A0ABW8SJL7_9CLOT</name>
<dbReference type="RefSeq" id="WP_406792322.1">
    <property type="nucleotide sequence ID" value="NZ_JBJHZX010000016.1"/>
</dbReference>
<sequence>MGIKVLLAFLSTIAVVLFQVAFSEIETNPYKKTYYDLIFKLSKNPNDKELKTKAIEAGNNYYSRIKVYGIGGARGGVSSAHMKRIIGPIDEKALYEDMIRIVNTKKRPEH</sequence>
<dbReference type="EMBL" id="JBJHZX010000016">
    <property type="protein sequence ID" value="MFL0196210.1"/>
    <property type="molecule type" value="Genomic_DNA"/>
</dbReference>
<keyword evidence="2" id="KW-1185">Reference proteome</keyword>
<accession>A0ABW8SJL7</accession>